<dbReference type="RefSeq" id="WP_122962423.1">
    <property type="nucleotide sequence ID" value="NZ_BJMH01000015.1"/>
</dbReference>
<name>A0A4Y3PGQ3_BREPA</name>
<dbReference type="STRING" id="54914.AV540_03345"/>
<accession>A0A4Y3PGQ3</accession>
<feature type="chain" id="PRO_5039301275" description="DUF4097 domain-containing protein" evidence="1">
    <location>
        <begin position="23"/>
        <end position="249"/>
    </location>
</feature>
<evidence type="ECO:0000256" key="1">
    <source>
        <dbReference type="SAM" id="SignalP"/>
    </source>
</evidence>
<feature type="signal peptide" evidence="1">
    <location>
        <begin position="1"/>
        <end position="22"/>
    </location>
</feature>
<sequence length="249" mass="26339">MKRWIGVGFLVLALGLAGCSSSLETVEEKRHLDLPIESIEALEIVNQSGNLVVKGDDKATSIQVDAIIARSANIKPEDIIVTLTKDGNVAHLSSDVVGHFGVMRLELNVEVTVPSALKVAITDDSGDIDVSKLAGALTIKDDSGDIILKDVTGEVQINDQSGDIKINNATALKLIEDDSGDILLEDTGGDVEIKDQSGDMKIVRHKGNVTISDDSGDIDIYTVNGDVNIVEDGSGKRSVKNVSGSYTSN</sequence>
<organism evidence="3 4">
    <name type="scientific">Brevibacillus parabrevis</name>
    <dbReference type="NCBI Taxonomy" id="54914"/>
    <lineage>
        <taxon>Bacteria</taxon>
        <taxon>Bacillati</taxon>
        <taxon>Bacillota</taxon>
        <taxon>Bacilli</taxon>
        <taxon>Bacillales</taxon>
        <taxon>Paenibacillaceae</taxon>
        <taxon>Brevibacillus</taxon>
    </lineage>
</organism>
<gene>
    <name evidence="3" type="ORF">BPA01_32500</name>
</gene>
<dbReference type="Pfam" id="PF13349">
    <property type="entry name" value="DUF4097"/>
    <property type="match status" value="1"/>
</dbReference>
<dbReference type="Proteomes" id="UP000316882">
    <property type="component" value="Unassembled WGS sequence"/>
</dbReference>
<dbReference type="PROSITE" id="PS51257">
    <property type="entry name" value="PROKAR_LIPOPROTEIN"/>
    <property type="match status" value="1"/>
</dbReference>
<dbReference type="EMBL" id="BJMH01000015">
    <property type="protein sequence ID" value="GEB33670.1"/>
    <property type="molecule type" value="Genomic_DNA"/>
</dbReference>
<feature type="domain" description="DUF4097" evidence="2">
    <location>
        <begin position="46"/>
        <end position="223"/>
    </location>
</feature>
<protein>
    <recommendedName>
        <fullName evidence="2">DUF4097 domain-containing protein</fullName>
    </recommendedName>
</protein>
<keyword evidence="4" id="KW-1185">Reference proteome</keyword>
<dbReference type="GeneID" id="87610686"/>
<evidence type="ECO:0000259" key="2">
    <source>
        <dbReference type="Pfam" id="PF13349"/>
    </source>
</evidence>
<comment type="caution">
    <text evidence="3">The sequence shown here is derived from an EMBL/GenBank/DDBJ whole genome shotgun (WGS) entry which is preliminary data.</text>
</comment>
<evidence type="ECO:0000313" key="4">
    <source>
        <dbReference type="Proteomes" id="UP000316882"/>
    </source>
</evidence>
<keyword evidence="1" id="KW-0732">Signal</keyword>
<reference evidence="3 4" key="1">
    <citation type="submission" date="2019-06" db="EMBL/GenBank/DDBJ databases">
        <title>Whole genome shotgun sequence of Brevibacillus parabrevis NBRC 12334.</title>
        <authorList>
            <person name="Hosoyama A."/>
            <person name="Uohara A."/>
            <person name="Ohji S."/>
            <person name="Ichikawa N."/>
        </authorList>
    </citation>
    <scope>NUCLEOTIDE SEQUENCE [LARGE SCALE GENOMIC DNA]</scope>
    <source>
        <strain evidence="3 4">NBRC 12334</strain>
    </source>
</reference>
<dbReference type="InterPro" id="IPR025164">
    <property type="entry name" value="Toastrack_DUF4097"/>
</dbReference>
<evidence type="ECO:0000313" key="3">
    <source>
        <dbReference type="EMBL" id="GEB33670.1"/>
    </source>
</evidence>
<proteinExistence type="predicted"/>
<dbReference type="AlphaFoldDB" id="A0A4Y3PGQ3"/>